<sequence length="96" mass="11304">MDPINESKQNQKQLSQKRFRTRRNHKRQSQLVFQNICPGQFRDEPTSNLYSQDLLTSVNTKQNPQTCLEMDTNGFAPSTQTILVLEQFTFLLKKRE</sequence>
<organism evidence="2 3">
    <name type="scientific">Nephila pilipes</name>
    <name type="common">Giant wood spider</name>
    <name type="synonym">Nephila maculata</name>
    <dbReference type="NCBI Taxonomy" id="299642"/>
    <lineage>
        <taxon>Eukaryota</taxon>
        <taxon>Metazoa</taxon>
        <taxon>Ecdysozoa</taxon>
        <taxon>Arthropoda</taxon>
        <taxon>Chelicerata</taxon>
        <taxon>Arachnida</taxon>
        <taxon>Araneae</taxon>
        <taxon>Araneomorphae</taxon>
        <taxon>Entelegynae</taxon>
        <taxon>Araneoidea</taxon>
        <taxon>Nephilidae</taxon>
        <taxon>Nephila</taxon>
    </lineage>
</organism>
<accession>A0A8X6MW57</accession>
<feature type="region of interest" description="Disordered" evidence="1">
    <location>
        <begin position="1"/>
        <end position="27"/>
    </location>
</feature>
<keyword evidence="3" id="KW-1185">Reference proteome</keyword>
<gene>
    <name evidence="2" type="ORF">NPIL_62441</name>
</gene>
<dbReference type="EMBL" id="BMAW01097681">
    <property type="protein sequence ID" value="GFS80924.1"/>
    <property type="molecule type" value="Genomic_DNA"/>
</dbReference>
<proteinExistence type="predicted"/>
<feature type="compositionally biased region" description="Polar residues" evidence="1">
    <location>
        <begin position="1"/>
        <end position="14"/>
    </location>
</feature>
<feature type="compositionally biased region" description="Basic residues" evidence="1">
    <location>
        <begin position="15"/>
        <end position="27"/>
    </location>
</feature>
<evidence type="ECO:0000313" key="3">
    <source>
        <dbReference type="Proteomes" id="UP000887013"/>
    </source>
</evidence>
<dbReference type="Proteomes" id="UP000887013">
    <property type="component" value="Unassembled WGS sequence"/>
</dbReference>
<evidence type="ECO:0000313" key="2">
    <source>
        <dbReference type="EMBL" id="GFS80924.1"/>
    </source>
</evidence>
<evidence type="ECO:0000256" key="1">
    <source>
        <dbReference type="SAM" id="MobiDB-lite"/>
    </source>
</evidence>
<name>A0A8X6MW57_NEPPI</name>
<reference evidence="2" key="1">
    <citation type="submission" date="2020-08" db="EMBL/GenBank/DDBJ databases">
        <title>Multicomponent nature underlies the extraordinary mechanical properties of spider dragline silk.</title>
        <authorList>
            <person name="Kono N."/>
            <person name="Nakamura H."/>
            <person name="Mori M."/>
            <person name="Yoshida Y."/>
            <person name="Ohtoshi R."/>
            <person name="Malay A.D."/>
            <person name="Moran D.A.P."/>
            <person name="Tomita M."/>
            <person name="Numata K."/>
            <person name="Arakawa K."/>
        </authorList>
    </citation>
    <scope>NUCLEOTIDE SEQUENCE</scope>
</reference>
<dbReference type="AlphaFoldDB" id="A0A8X6MW57"/>
<protein>
    <submittedName>
        <fullName evidence="2">Uncharacterized protein</fullName>
    </submittedName>
</protein>
<comment type="caution">
    <text evidence="2">The sequence shown here is derived from an EMBL/GenBank/DDBJ whole genome shotgun (WGS) entry which is preliminary data.</text>
</comment>